<dbReference type="Proteomes" id="UP001201985">
    <property type="component" value="Unassembled WGS sequence"/>
</dbReference>
<dbReference type="InterPro" id="IPR008920">
    <property type="entry name" value="TF_FadR/GntR_C"/>
</dbReference>
<dbReference type="Pfam" id="PF00392">
    <property type="entry name" value="GntR"/>
    <property type="match status" value="1"/>
</dbReference>
<evidence type="ECO:0000259" key="4">
    <source>
        <dbReference type="PROSITE" id="PS50949"/>
    </source>
</evidence>
<dbReference type="CDD" id="cd07377">
    <property type="entry name" value="WHTH_GntR"/>
    <property type="match status" value="1"/>
</dbReference>
<evidence type="ECO:0000256" key="1">
    <source>
        <dbReference type="ARBA" id="ARBA00023015"/>
    </source>
</evidence>
<feature type="domain" description="HTH gntR-type" evidence="4">
    <location>
        <begin position="10"/>
        <end position="77"/>
    </location>
</feature>
<comment type="caution">
    <text evidence="5">The sequence shown here is derived from an EMBL/GenBank/DDBJ whole genome shotgun (WGS) entry which is preliminary data.</text>
</comment>
<dbReference type="PANTHER" id="PTHR43537:SF6">
    <property type="entry name" value="HTH-TYPE TRANSCRIPTIONAL REPRESSOR RSPR"/>
    <property type="match status" value="1"/>
</dbReference>
<sequence length="228" mass="26068">MLGLKPEHRASIARELHWVLRQRILSGELLPGHSISEVSYAEQLGVSRTPVREVFRRLADEGLLEIRPQIGTFVAPIPLTAVYDSQFVRETLECRTIRLAVERATPADDLTLRQHLERQRLAVPGGDYLAFFPADDAMHAELIRMAGREAIWTLIQNAKSQLDRVRYLSFESRDWLGRIFEEHEQIIARVIGRDADGAETMMRSHLRTVFAAIERLMATKPYLFAPGR</sequence>
<protein>
    <submittedName>
        <fullName evidence="5">GntR family transcriptional regulator</fullName>
    </submittedName>
</protein>
<dbReference type="SUPFAM" id="SSF48008">
    <property type="entry name" value="GntR ligand-binding domain-like"/>
    <property type="match status" value="1"/>
</dbReference>
<keyword evidence="3" id="KW-0804">Transcription</keyword>
<keyword evidence="2" id="KW-0238">DNA-binding</keyword>
<evidence type="ECO:0000256" key="2">
    <source>
        <dbReference type="ARBA" id="ARBA00023125"/>
    </source>
</evidence>
<dbReference type="RefSeq" id="WP_120010094.1">
    <property type="nucleotide sequence ID" value="NZ_JALBUU010000079.1"/>
</dbReference>
<dbReference type="SMART" id="SM00345">
    <property type="entry name" value="HTH_GNTR"/>
    <property type="match status" value="1"/>
</dbReference>
<accession>A0ABS9WA04</accession>
<reference evidence="5 6" key="1">
    <citation type="submission" date="2022-03" db="EMBL/GenBank/DDBJ databases">
        <title>Complete genome analysis of Roseomonas KG 17.1 : a prolific producer of plant growth promoters.</title>
        <authorList>
            <person name="Saadouli I."/>
            <person name="Najjari A."/>
            <person name="Mosbah A."/>
            <person name="Ouzari H.I."/>
        </authorList>
    </citation>
    <scope>NUCLEOTIDE SEQUENCE [LARGE SCALE GENOMIC DNA]</scope>
    <source>
        <strain evidence="5 6">KG17-1</strain>
    </source>
</reference>
<keyword evidence="1" id="KW-0805">Transcription regulation</keyword>
<dbReference type="InterPro" id="IPR000524">
    <property type="entry name" value="Tscrpt_reg_HTH_GntR"/>
</dbReference>
<evidence type="ECO:0000313" key="6">
    <source>
        <dbReference type="Proteomes" id="UP001201985"/>
    </source>
</evidence>
<dbReference type="PROSITE" id="PS50949">
    <property type="entry name" value="HTH_GNTR"/>
    <property type="match status" value="1"/>
</dbReference>
<gene>
    <name evidence="5" type="ORF">MON41_20600</name>
</gene>
<dbReference type="Gene3D" id="1.10.10.10">
    <property type="entry name" value="Winged helix-like DNA-binding domain superfamily/Winged helix DNA-binding domain"/>
    <property type="match status" value="1"/>
</dbReference>
<dbReference type="SMART" id="SM00895">
    <property type="entry name" value="FCD"/>
    <property type="match status" value="1"/>
</dbReference>
<name>A0ABS9WA04_9PROT</name>
<organism evidence="5 6">
    <name type="scientific">Teichococcus vastitatis</name>
    <dbReference type="NCBI Taxonomy" id="2307076"/>
    <lineage>
        <taxon>Bacteria</taxon>
        <taxon>Pseudomonadati</taxon>
        <taxon>Pseudomonadota</taxon>
        <taxon>Alphaproteobacteria</taxon>
        <taxon>Acetobacterales</taxon>
        <taxon>Roseomonadaceae</taxon>
        <taxon>Roseomonas</taxon>
    </lineage>
</organism>
<dbReference type="InterPro" id="IPR011711">
    <property type="entry name" value="GntR_C"/>
</dbReference>
<dbReference type="Pfam" id="PF07729">
    <property type="entry name" value="FCD"/>
    <property type="match status" value="1"/>
</dbReference>
<keyword evidence="6" id="KW-1185">Reference proteome</keyword>
<dbReference type="SUPFAM" id="SSF46785">
    <property type="entry name" value="Winged helix' DNA-binding domain"/>
    <property type="match status" value="1"/>
</dbReference>
<dbReference type="Gene3D" id="1.20.120.530">
    <property type="entry name" value="GntR ligand-binding domain-like"/>
    <property type="match status" value="1"/>
</dbReference>
<dbReference type="PANTHER" id="PTHR43537">
    <property type="entry name" value="TRANSCRIPTIONAL REGULATOR, GNTR FAMILY"/>
    <property type="match status" value="1"/>
</dbReference>
<evidence type="ECO:0000313" key="5">
    <source>
        <dbReference type="EMBL" id="MCI0756071.1"/>
    </source>
</evidence>
<proteinExistence type="predicted"/>
<evidence type="ECO:0000256" key="3">
    <source>
        <dbReference type="ARBA" id="ARBA00023163"/>
    </source>
</evidence>
<dbReference type="InterPro" id="IPR036388">
    <property type="entry name" value="WH-like_DNA-bd_sf"/>
</dbReference>
<dbReference type="InterPro" id="IPR036390">
    <property type="entry name" value="WH_DNA-bd_sf"/>
</dbReference>
<dbReference type="EMBL" id="JALBUU010000079">
    <property type="protein sequence ID" value="MCI0756071.1"/>
    <property type="molecule type" value="Genomic_DNA"/>
</dbReference>